<evidence type="ECO:0000313" key="2">
    <source>
        <dbReference type="Proteomes" id="UP000277580"/>
    </source>
</evidence>
<sequence length="155" mass="17086">MSKFVFHAQNLVYCSQNLAPLPPKYDTSSFGTYNPCLDTYLLPAAIPTSTPTSYQQRCLPPTSSDAYFLPAAMPVYVSKQKTCPNRCTFCRVISFCQQRLLVKAVNRAKDNSLEAPGGDFASRPVEKQGAHRGVPKCQSTAFVGYIEPTSRGVYT</sequence>
<reference evidence="1 2" key="1">
    <citation type="journal article" date="2018" name="Nat. Ecol. Evol.">
        <title>Pezizomycetes genomes reveal the molecular basis of ectomycorrhizal truffle lifestyle.</title>
        <authorList>
            <person name="Murat C."/>
            <person name="Payen T."/>
            <person name="Noel B."/>
            <person name="Kuo A."/>
            <person name="Morin E."/>
            <person name="Chen J."/>
            <person name="Kohler A."/>
            <person name="Krizsan K."/>
            <person name="Balestrini R."/>
            <person name="Da Silva C."/>
            <person name="Montanini B."/>
            <person name="Hainaut M."/>
            <person name="Levati E."/>
            <person name="Barry K.W."/>
            <person name="Belfiori B."/>
            <person name="Cichocki N."/>
            <person name="Clum A."/>
            <person name="Dockter R.B."/>
            <person name="Fauchery L."/>
            <person name="Guy J."/>
            <person name="Iotti M."/>
            <person name="Le Tacon F."/>
            <person name="Lindquist E.A."/>
            <person name="Lipzen A."/>
            <person name="Malagnac F."/>
            <person name="Mello A."/>
            <person name="Molinier V."/>
            <person name="Miyauchi S."/>
            <person name="Poulain J."/>
            <person name="Riccioni C."/>
            <person name="Rubini A."/>
            <person name="Sitrit Y."/>
            <person name="Splivallo R."/>
            <person name="Traeger S."/>
            <person name="Wang M."/>
            <person name="Zifcakova L."/>
            <person name="Wipf D."/>
            <person name="Zambonelli A."/>
            <person name="Paolocci F."/>
            <person name="Nowrousian M."/>
            <person name="Ottonello S."/>
            <person name="Baldrian P."/>
            <person name="Spatafora J.W."/>
            <person name="Henrissat B."/>
            <person name="Nagy L.G."/>
            <person name="Aury J.M."/>
            <person name="Wincker P."/>
            <person name="Grigoriev I.V."/>
            <person name="Bonfante P."/>
            <person name="Martin F.M."/>
        </authorList>
    </citation>
    <scope>NUCLEOTIDE SEQUENCE [LARGE SCALE GENOMIC DNA]</scope>
    <source>
        <strain evidence="1 2">CCBAS932</strain>
    </source>
</reference>
<organism evidence="1 2">
    <name type="scientific">Morchella conica CCBAS932</name>
    <dbReference type="NCBI Taxonomy" id="1392247"/>
    <lineage>
        <taxon>Eukaryota</taxon>
        <taxon>Fungi</taxon>
        <taxon>Dikarya</taxon>
        <taxon>Ascomycota</taxon>
        <taxon>Pezizomycotina</taxon>
        <taxon>Pezizomycetes</taxon>
        <taxon>Pezizales</taxon>
        <taxon>Morchellaceae</taxon>
        <taxon>Morchella</taxon>
    </lineage>
</organism>
<gene>
    <name evidence="1" type="ORF">P167DRAFT_550522</name>
</gene>
<accession>A0A3N4K7B6</accession>
<name>A0A3N4K7B6_9PEZI</name>
<dbReference type="Proteomes" id="UP000277580">
    <property type="component" value="Unassembled WGS sequence"/>
</dbReference>
<dbReference type="AlphaFoldDB" id="A0A3N4K7B6"/>
<dbReference type="EMBL" id="ML119353">
    <property type="protein sequence ID" value="RPB06437.1"/>
    <property type="molecule type" value="Genomic_DNA"/>
</dbReference>
<protein>
    <submittedName>
        <fullName evidence="1">Uncharacterized protein</fullName>
    </submittedName>
</protein>
<dbReference type="InParanoid" id="A0A3N4K7B6"/>
<keyword evidence="2" id="KW-1185">Reference proteome</keyword>
<proteinExistence type="predicted"/>
<evidence type="ECO:0000313" key="1">
    <source>
        <dbReference type="EMBL" id="RPB06437.1"/>
    </source>
</evidence>